<dbReference type="Pfam" id="PF00563">
    <property type="entry name" value="EAL"/>
    <property type="match status" value="1"/>
</dbReference>
<dbReference type="OrthoDB" id="1316910at2"/>
<dbReference type="Gene3D" id="3.20.20.450">
    <property type="entry name" value="EAL domain"/>
    <property type="match status" value="1"/>
</dbReference>
<name>A0A3A6TYT9_9GAMM</name>
<dbReference type="NCBIfam" id="TIGR00229">
    <property type="entry name" value="sensory_box"/>
    <property type="match status" value="1"/>
</dbReference>
<dbReference type="SUPFAM" id="SSF55781">
    <property type="entry name" value="GAF domain-like"/>
    <property type="match status" value="1"/>
</dbReference>
<dbReference type="InterPro" id="IPR035965">
    <property type="entry name" value="PAS-like_dom_sf"/>
</dbReference>
<dbReference type="CDD" id="cd01949">
    <property type="entry name" value="GGDEF"/>
    <property type="match status" value="1"/>
</dbReference>
<dbReference type="PROSITE" id="PS50113">
    <property type="entry name" value="PAC"/>
    <property type="match status" value="1"/>
</dbReference>
<dbReference type="Proteomes" id="UP000273022">
    <property type="component" value="Unassembled WGS sequence"/>
</dbReference>
<gene>
    <name evidence="4" type="ORF">D5R81_06040</name>
</gene>
<dbReference type="SMART" id="SM00065">
    <property type="entry name" value="GAF"/>
    <property type="match status" value="1"/>
</dbReference>
<dbReference type="NCBIfam" id="TIGR00254">
    <property type="entry name" value="GGDEF"/>
    <property type="match status" value="1"/>
</dbReference>
<dbReference type="InterPro" id="IPR000160">
    <property type="entry name" value="GGDEF_dom"/>
</dbReference>
<dbReference type="SUPFAM" id="SSF141868">
    <property type="entry name" value="EAL domain-like"/>
    <property type="match status" value="1"/>
</dbReference>
<dbReference type="InterPro" id="IPR000700">
    <property type="entry name" value="PAS-assoc_C"/>
</dbReference>
<dbReference type="InterPro" id="IPR035919">
    <property type="entry name" value="EAL_sf"/>
</dbReference>
<dbReference type="Gene3D" id="3.30.450.40">
    <property type="match status" value="1"/>
</dbReference>
<dbReference type="PANTHER" id="PTHR44757">
    <property type="entry name" value="DIGUANYLATE CYCLASE DGCP"/>
    <property type="match status" value="1"/>
</dbReference>
<dbReference type="InterPro" id="IPR000014">
    <property type="entry name" value="PAS"/>
</dbReference>
<protein>
    <submittedName>
        <fullName evidence="4">EAL domain-containing protein</fullName>
    </submittedName>
</protein>
<dbReference type="InterPro" id="IPR001633">
    <property type="entry name" value="EAL_dom"/>
</dbReference>
<dbReference type="SUPFAM" id="SSF55073">
    <property type="entry name" value="Nucleotide cyclase"/>
    <property type="match status" value="1"/>
</dbReference>
<evidence type="ECO:0000259" key="1">
    <source>
        <dbReference type="PROSITE" id="PS50113"/>
    </source>
</evidence>
<sequence length="729" mass="82930">MEPRKYQSIIELIVCSEAKHKGDFAETSALSTKLLRQHLQLSGTSIWLLSPCQTKLNLIAHNGPLSVSESSDVIPLSEYPDYLNLLKSSRHIDVADAKQDERVAELRNRYLEPFNIGSLLDIPIRINGSLEGILNLERVDIQKDWTDTEISIACQVADQLALTLATQQSYRKDELLSFFQSAVDQSDQVTMLFNLKNEVVEFVNEAYANLTGLPIKSFLNKSIWNLILFKQKPEYGMAHLNKLKQGETVRDVVELKRPDGTAIWAKFCSRPFLTNTNERLVLVSIDDYTSQQQAKQELERRAWRCNLTGLYNRFHFTNELEKTKSGNLVLIDIIGFKHFNDTYGHSRGDFLLRETARRMKHFSEANLAKEIARVGSDEFAVLLTETHSVEELESFANKLYHHLMHPIQIDRESIAIKPAIAVVDIASVINSLSPLASADIAIQHAKKKQSKRIQFFNAALLSAFKEDSNIEHDLHYAIRGRQFELYYQPLMDLESQAYTGAEALIRWHHPQKGVLYPGSFIDIAEQTGLINLIGSWVLESACRQLNLWQRFNSDMTMHVNVSARQFFSGNLFNEVWELLTRYKIKPSSLILEITETELMEDIRHATSLCNELSELGVGLAIDDFGTGYSSMRYLKQFPITKLKIDRSFITDIDSSKESREIVSAIIAMAKALNLSLTAEGVETKEQEFFLSKQNCNQAQGFLYSPALREADFNEFLASSMNEIQGEAIH</sequence>
<dbReference type="PROSITE" id="PS50887">
    <property type="entry name" value="GGDEF"/>
    <property type="match status" value="1"/>
</dbReference>
<dbReference type="InterPro" id="IPR029016">
    <property type="entry name" value="GAF-like_dom_sf"/>
</dbReference>
<keyword evidence="5" id="KW-1185">Reference proteome</keyword>
<accession>A0A3A6TYT9</accession>
<reference evidence="4 5" key="1">
    <citation type="submission" date="2018-09" db="EMBL/GenBank/DDBJ databases">
        <title>Phylogeny of the Shewanellaceae, and recommendation for two new genera, Pseudoshewanella and Parashewanella.</title>
        <authorList>
            <person name="Wang G."/>
        </authorList>
    </citation>
    <scope>NUCLEOTIDE SEQUENCE [LARGE SCALE GENOMIC DNA]</scope>
    <source>
        <strain evidence="4 5">KCTC 22492</strain>
    </source>
</reference>
<dbReference type="SMART" id="SM00052">
    <property type="entry name" value="EAL"/>
    <property type="match status" value="1"/>
</dbReference>
<dbReference type="CDD" id="cd01948">
    <property type="entry name" value="EAL"/>
    <property type="match status" value="1"/>
</dbReference>
<dbReference type="Gene3D" id="3.30.450.20">
    <property type="entry name" value="PAS domain"/>
    <property type="match status" value="1"/>
</dbReference>
<proteinExistence type="predicted"/>
<dbReference type="SMART" id="SM00267">
    <property type="entry name" value="GGDEF"/>
    <property type="match status" value="1"/>
</dbReference>
<dbReference type="SUPFAM" id="SSF55785">
    <property type="entry name" value="PYP-like sensor domain (PAS domain)"/>
    <property type="match status" value="1"/>
</dbReference>
<dbReference type="Gene3D" id="3.30.70.270">
    <property type="match status" value="1"/>
</dbReference>
<dbReference type="InterPro" id="IPR052155">
    <property type="entry name" value="Biofilm_reg_signaling"/>
</dbReference>
<dbReference type="InterPro" id="IPR029787">
    <property type="entry name" value="Nucleotide_cyclase"/>
</dbReference>
<feature type="domain" description="EAL" evidence="2">
    <location>
        <begin position="467"/>
        <end position="720"/>
    </location>
</feature>
<comment type="caution">
    <text evidence="4">The sequence shown here is derived from an EMBL/GenBank/DDBJ whole genome shotgun (WGS) entry which is preliminary data.</text>
</comment>
<evidence type="ECO:0000313" key="4">
    <source>
        <dbReference type="EMBL" id="RJY18284.1"/>
    </source>
</evidence>
<dbReference type="PROSITE" id="PS50883">
    <property type="entry name" value="EAL"/>
    <property type="match status" value="1"/>
</dbReference>
<dbReference type="RefSeq" id="WP_121852758.1">
    <property type="nucleotide sequence ID" value="NZ_CP037952.1"/>
</dbReference>
<dbReference type="Pfam" id="PF01590">
    <property type="entry name" value="GAF"/>
    <property type="match status" value="1"/>
</dbReference>
<dbReference type="CDD" id="cd00130">
    <property type="entry name" value="PAS"/>
    <property type="match status" value="1"/>
</dbReference>
<dbReference type="Pfam" id="PF00990">
    <property type="entry name" value="GGDEF"/>
    <property type="match status" value="1"/>
</dbReference>
<evidence type="ECO:0000259" key="3">
    <source>
        <dbReference type="PROSITE" id="PS50887"/>
    </source>
</evidence>
<dbReference type="PANTHER" id="PTHR44757:SF2">
    <property type="entry name" value="BIOFILM ARCHITECTURE MAINTENANCE PROTEIN MBAA"/>
    <property type="match status" value="1"/>
</dbReference>
<feature type="domain" description="GGDEF" evidence="3">
    <location>
        <begin position="324"/>
        <end position="458"/>
    </location>
</feature>
<organism evidence="4 5">
    <name type="scientific">Parashewanella spongiae</name>
    <dbReference type="NCBI Taxonomy" id="342950"/>
    <lineage>
        <taxon>Bacteria</taxon>
        <taxon>Pseudomonadati</taxon>
        <taxon>Pseudomonadota</taxon>
        <taxon>Gammaproteobacteria</taxon>
        <taxon>Alteromonadales</taxon>
        <taxon>Shewanellaceae</taxon>
        <taxon>Parashewanella</taxon>
    </lineage>
</organism>
<evidence type="ECO:0000259" key="2">
    <source>
        <dbReference type="PROSITE" id="PS50883"/>
    </source>
</evidence>
<feature type="domain" description="PAC" evidence="1">
    <location>
        <begin position="249"/>
        <end position="300"/>
    </location>
</feature>
<dbReference type="InterPro" id="IPR043128">
    <property type="entry name" value="Rev_trsase/Diguanyl_cyclase"/>
</dbReference>
<dbReference type="EMBL" id="QYYH01000027">
    <property type="protein sequence ID" value="RJY18284.1"/>
    <property type="molecule type" value="Genomic_DNA"/>
</dbReference>
<evidence type="ECO:0000313" key="5">
    <source>
        <dbReference type="Proteomes" id="UP000273022"/>
    </source>
</evidence>
<dbReference type="InterPro" id="IPR003018">
    <property type="entry name" value="GAF"/>
</dbReference>
<dbReference type="AlphaFoldDB" id="A0A3A6TYT9"/>
<dbReference type="Pfam" id="PF13426">
    <property type="entry name" value="PAS_9"/>
    <property type="match status" value="1"/>
</dbReference>